<dbReference type="STRING" id="164328.H3GMZ3"/>
<name>H3GMZ3_PHYRM</name>
<keyword evidence="3" id="KW-1185">Reference proteome</keyword>
<dbReference type="EMBL" id="DS566024">
    <property type="status" value="NOT_ANNOTATED_CDS"/>
    <property type="molecule type" value="Genomic_DNA"/>
</dbReference>
<dbReference type="VEuPathDB" id="FungiDB:KRP23_5096"/>
<feature type="chain" id="PRO_5013266044" description="F-box domain-containing protein" evidence="1">
    <location>
        <begin position="16"/>
        <end position="649"/>
    </location>
</feature>
<dbReference type="InParanoid" id="H3GMZ3"/>
<sequence length="649" mass="74244">MVALSLPHLPLSLLSQVLEFAVYNFSQNLGPTERSLPPTCLKNVGLVSKSWLHAVLQLMAQFKQETMEIYLKDATRAEIMAIRREILLRGRNVRDFRVKIGKPGSSFGNSDFLIPTKETELLLFNMDWNALFVHLPKLRRLDLKLVPLGSGHLPPILVAAGKFCLQMEVLVLPRKIKLEVVAKGSRIETMLKAVYSSLERWYLRGSRGGLKQLTLPTRIDVERFRSSTDFVESVSQFCPNIEYLDGMERVMHNYEDIRCEDQWMISLDTWEKFNAKCRGLREFQWAAVPFADPFFRVFGTYPKPQLRKLCLGPNLLWNWKEYFKVCGEETTEACKRCYGRRAQELDTIFKACPALTSIMINVELKGRSSVHFDIDVFGDVFWESVADNCPLLERIMIKNWADELVPDPIHTFTDASLLKMANLKYVYAVETHLAVMCTGNGIFEYLRRVLGSDTTNGDWRELTLRLGGQANGNSGLPSFYREIATLLRLLSETSEETFGAASNKQKFEVYLVNPLRSMVSRQWGATYMREQLIPLINSVRKVHPTLKATAYLNGKSGDSFKRFDRLNLIWRPDYSDSGLFVNEEEYNLFYDPSVEGREAAALSFPEPVAASTDEAPRINVFGRLTDMFDELLGPTVHNDYEESSDEDEE</sequence>
<dbReference type="VEuPathDB" id="FungiDB:KRP22_5009"/>
<feature type="signal peptide" evidence="1">
    <location>
        <begin position="1"/>
        <end position="15"/>
    </location>
</feature>
<reference evidence="3" key="1">
    <citation type="journal article" date="2006" name="Science">
        <title>Phytophthora genome sequences uncover evolutionary origins and mechanisms of pathogenesis.</title>
        <authorList>
            <person name="Tyler B.M."/>
            <person name="Tripathy S."/>
            <person name="Zhang X."/>
            <person name="Dehal P."/>
            <person name="Jiang R.H."/>
            <person name="Aerts A."/>
            <person name="Arredondo F.D."/>
            <person name="Baxter L."/>
            <person name="Bensasson D."/>
            <person name="Beynon J.L."/>
            <person name="Chapman J."/>
            <person name="Damasceno C.M."/>
            <person name="Dorrance A.E."/>
            <person name="Dou D."/>
            <person name="Dickerman A.W."/>
            <person name="Dubchak I.L."/>
            <person name="Garbelotto M."/>
            <person name="Gijzen M."/>
            <person name="Gordon S.G."/>
            <person name="Govers F."/>
            <person name="Grunwald N.J."/>
            <person name="Huang W."/>
            <person name="Ivors K.L."/>
            <person name="Jones R.W."/>
            <person name="Kamoun S."/>
            <person name="Krampis K."/>
            <person name="Lamour K.H."/>
            <person name="Lee M.K."/>
            <person name="McDonald W.H."/>
            <person name="Medina M."/>
            <person name="Meijer H.J."/>
            <person name="Nordberg E.K."/>
            <person name="Maclean D.J."/>
            <person name="Ospina-Giraldo M.D."/>
            <person name="Morris P.F."/>
            <person name="Phuntumart V."/>
            <person name="Putnam N.H."/>
            <person name="Rash S."/>
            <person name="Rose J.K."/>
            <person name="Sakihama Y."/>
            <person name="Salamov A.A."/>
            <person name="Savidor A."/>
            <person name="Scheuring C.F."/>
            <person name="Smith B.M."/>
            <person name="Sobral B.W."/>
            <person name="Terry A."/>
            <person name="Torto-Alalibo T.A."/>
            <person name="Win J."/>
            <person name="Xu Z."/>
            <person name="Zhang H."/>
            <person name="Grigoriev I.V."/>
            <person name="Rokhsar D.S."/>
            <person name="Boore J.L."/>
        </authorList>
    </citation>
    <scope>NUCLEOTIDE SEQUENCE [LARGE SCALE GENOMIC DNA]</scope>
    <source>
        <strain evidence="3">Pr102</strain>
    </source>
</reference>
<evidence type="ECO:0000256" key="1">
    <source>
        <dbReference type="SAM" id="SignalP"/>
    </source>
</evidence>
<dbReference type="HOGENOM" id="CLU_025713_1_0_1"/>
<dbReference type="EnsemblProtists" id="Phyra77932">
    <property type="protein sequence ID" value="Phyra77932"/>
    <property type="gene ID" value="Phyra77932"/>
</dbReference>
<dbReference type="Proteomes" id="UP000005238">
    <property type="component" value="Unassembled WGS sequence"/>
</dbReference>
<reference evidence="2" key="2">
    <citation type="submission" date="2015-06" db="UniProtKB">
        <authorList>
            <consortium name="EnsemblProtists"/>
        </authorList>
    </citation>
    <scope>IDENTIFICATION</scope>
    <source>
        <strain evidence="2">Pr102</strain>
    </source>
</reference>
<evidence type="ECO:0000313" key="3">
    <source>
        <dbReference type="Proteomes" id="UP000005238"/>
    </source>
</evidence>
<evidence type="ECO:0000313" key="2">
    <source>
        <dbReference type="EnsemblProtists" id="Phyra77932"/>
    </source>
</evidence>
<accession>H3GMZ3</accession>
<protein>
    <recommendedName>
        <fullName evidence="4">F-box domain-containing protein</fullName>
    </recommendedName>
</protein>
<evidence type="ECO:0008006" key="4">
    <source>
        <dbReference type="Google" id="ProtNLM"/>
    </source>
</evidence>
<dbReference type="eggNOG" id="ENOG502RAZ3">
    <property type="taxonomic scope" value="Eukaryota"/>
</dbReference>
<dbReference type="AlphaFoldDB" id="H3GMZ3"/>
<proteinExistence type="predicted"/>
<organism evidence="2 3">
    <name type="scientific">Phytophthora ramorum</name>
    <name type="common">Sudden oak death agent</name>
    <dbReference type="NCBI Taxonomy" id="164328"/>
    <lineage>
        <taxon>Eukaryota</taxon>
        <taxon>Sar</taxon>
        <taxon>Stramenopiles</taxon>
        <taxon>Oomycota</taxon>
        <taxon>Peronosporomycetes</taxon>
        <taxon>Peronosporales</taxon>
        <taxon>Peronosporaceae</taxon>
        <taxon>Phytophthora</taxon>
    </lineage>
</organism>
<keyword evidence="1" id="KW-0732">Signal</keyword>
<dbReference type="OMA" id="ASTHITG"/>